<dbReference type="PANTHER" id="PTHR24198:SF194">
    <property type="entry name" value="INVERSIN-A"/>
    <property type="match status" value="1"/>
</dbReference>
<evidence type="ECO:0000313" key="3">
    <source>
        <dbReference type="EMBL" id="PRW33131.1"/>
    </source>
</evidence>
<proteinExistence type="predicted"/>
<dbReference type="InterPro" id="IPR002110">
    <property type="entry name" value="Ankyrin_rpt"/>
</dbReference>
<keyword evidence="2" id="KW-0040">ANK repeat</keyword>
<dbReference type="OrthoDB" id="10621659at2759"/>
<dbReference type="PANTHER" id="PTHR24198">
    <property type="entry name" value="ANKYRIN REPEAT AND PROTEIN KINASE DOMAIN-CONTAINING PROTEIN"/>
    <property type="match status" value="1"/>
</dbReference>
<accession>A0A2P6TG87</accession>
<keyword evidence="4" id="KW-1185">Reference proteome</keyword>
<name>A0A2P6TG87_CHLSO</name>
<evidence type="ECO:0000256" key="2">
    <source>
        <dbReference type="ARBA" id="ARBA00023043"/>
    </source>
</evidence>
<protein>
    <submittedName>
        <fullName evidence="3">Ankyrin repeat PH and SEC7 domain containing</fullName>
    </submittedName>
</protein>
<evidence type="ECO:0000313" key="4">
    <source>
        <dbReference type="Proteomes" id="UP000239899"/>
    </source>
</evidence>
<sequence length="293" mass="30106">MPLPTLHRAAVDGDAEAVARLLADSADAAALAAAATDDDLGMTALDFAALNGHPSIVRLLLAAAPAPPARPHASSALHWAARGGCPTTVRLLLDAAVALAAAPDDTACLPLHWAARYCHADAARLLLEAAPKAAALRNLRGQLPLDALLASTAASMPAGSKQEAAALATARALLAAPAQSASALLQSLALAKGSWLAQQLYTEVVATHACHLGDWQLVPMACPGLAAALPAVLQRSEWEAAQLTRRLPAPEAARLRVAALALNRAQTRTGLPLPQPLVWRILALTCTSEEGCC</sequence>
<dbReference type="SMART" id="SM00248">
    <property type="entry name" value="ANK"/>
    <property type="match status" value="3"/>
</dbReference>
<dbReference type="SUPFAM" id="SSF48403">
    <property type="entry name" value="Ankyrin repeat"/>
    <property type="match status" value="1"/>
</dbReference>
<dbReference type="Gene3D" id="1.25.40.20">
    <property type="entry name" value="Ankyrin repeat-containing domain"/>
    <property type="match status" value="2"/>
</dbReference>
<dbReference type="STRING" id="3076.A0A2P6TG87"/>
<reference evidence="3 4" key="1">
    <citation type="journal article" date="2018" name="Plant J.">
        <title>Genome sequences of Chlorella sorokiniana UTEX 1602 and Micractinium conductrix SAG 241.80: implications to maltose excretion by a green alga.</title>
        <authorList>
            <person name="Arriola M.B."/>
            <person name="Velmurugan N."/>
            <person name="Zhang Y."/>
            <person name="Plunkett M.H."/>
            <person name="Hondzo H."/>
            <person name="Barney B.M."/>
        </authorList>
    </citation>
    <scope>NUCLEOTIDE SEQUENCE [LARGE SCALE GENOMIC DNA]</scope>
    <source>
        <strain evidence="4">UTEX 1602</strain>
    </source>
</reference>
<keyword evidence="1" id="KW-0677">Repeat</keyword>
<dbReference type="EMBL" id="LHPG02000017">
    <property type="protein sequence ID" value="PRW33131.1"/>
    <property type="molecule type" value="Genomic_DNA"/>
</dbReference>
<dbReference type="AlphaFoldDB" id="A0A2P6TG87"/>
<gene>
    <name evidence="3" type="ORF">C2E21_7925</name>
</gene>
<organism evidence="3 4">
    <name type="scientific">Chlorella sorokiniana</name>
    <name type="common">Freshwater green alga</name>
    <dbReference type="NCBI Taxonomy" id="3076"/>
    <lineage>
        <taxon>Eukaryota</taxon>
        <taxon>Viridiplantae</taxon>
        <taxon>Chlorophyta</taxon>
        <taxon>core chlorophytes</taxon>
        <taxon>Trebouxiophyceae</taxon>
        <taxon>Chlorellales</taxon>
        <taxon>Chlorellaceae</taxon>
        <taxon>Chlorella clade</taxon>
        <taxon>Chlorella</taxon>
    </lineage>
</organism>
<evidence type="ECO:0000256" key="1">
    <source>
        <dbReference type="ARBA" id="ARBA00022737"/>
    </source>
</evidence>
<dbReference type="Pfam" id="PF12796">
    <property type="entry name" value="Ank_2"/>
    <property type="match status" value="1"/>
</dbReference>
<dbReference type="InterPro" id="IPR036770">
    <property type="entry name" value="Ankyrin_rpt-contain_sf"/>
</dbReference>
<dbReference type="Pfam" id="PF13637">
    <property type="entry name" value="Ank_4"/>
    <property type="match status" value="1"/>
</dbReference>
<comment type="caution">
    <text evidence="3">The sequence shown here is derived from an EMBL/GenBank/DDBJ whole genome shotgun (WGS) entry which is preliminary data.</text>
</comment>
<dbReference type="Proteomes" id="UP000239899">
    <property type="component" value="Unassembled WGS sequence"/>
</dbReference>